<proteinExistence type="predicted"/>
<dbReference type="GO" id="GO:0005829">
    <property type="term" value="C:cytosol"/>
    <property type="evidence" value="ECO:0007669"/>
    <property type="project" value="TreeGrafter"/>
</dbReference>
<dbReference type="RefSeq" id="WP_112059041.1">
    <property type="nucleotide sequence ID" value="NZ_UAWL01000006.1"/>
</dbReference>
<dbReference type="InterPro" id="IPR002201">
    <property type="entry name" value="Glyco_trans_9"/>
</dbReference>
<dbReference type="PANTHER" id="PTHR30160">
    <property type="entry name" value="TETRAACYLDISACCHARIDE 4'-KINASE-RELATED"/>
    <property type="match status" value="1"/>
</dbReference>
<feature type="transmembrane region" description="Helical" evidence="3">
    <location>
        <begin position="24"/>
        <end position="43"/>
    </location>
</feature>
<accession>A0A2X3BK13</accession>
<evidence type="ECO:0000256" key="3">
    <source>
        <dbReference type="SAM" id="Phobius"/>
    </source>
</evidence>
<organism evidence="4 5">
    <name type="scientific">Helicobacter fennelliae</name>
    <dbReference type="NCBI Taxonomy" id="215"/>
    <lineage>
        <taxon>Bacteria</taxon>
        <taxon>Pseudomonadati</taxon>
        <taxon>Campylobacterota</taxon>
        <taxon>Epsilonproteobacteria</taxon>
        <taxon>Campylobacterales</taxon>
        <taxon>Helicobacteraceae</taxon>
        <taxon>Helicobacter</taxon>
    </lineage>
</organism>
<gene>
    <name evidence="4" type="ORF">NCTC13102_01981</name>
</gene>
<dbReference type="EMBL" id="UAWL01000006">
    <property type="protein sequence ID" value="SQB99656.1"/>
    <property type="molecule type" value="Genomic_DNA"/>
</dbReference>
<keyword evidence="3" id="KW-0812">Transmembrane</keyword>
<dbReference type="GO" id="GO:0008713">
    <property type="term" value="F:ADP-heptose-lipopolysaccharide heptosyltransferase activity"/>
    <property type="evidence" value="ECO:0007669"/>
    <property type="project" value="TreeGrafter"/>
</dbReference>
<dbReference type="Proteomes" id="UP000250166">
    <property type="component" value="Unassembled WGS sequence"/>
</dbReference>
<dbReference type="InterPro" id="IPR051199">
    <property type="entry name" value="LPS_LOS_Heptosyltrfase"/>
</dbReference>
<keyword evidence="2 4" id="KW-0808">Transferase</keyword>
<name>A0A2X3BK13_9HELI</name>
<keyword evidence="3" id="KW-1133">Transmembrane helix</keyword>
<sequence>MQNIKKAKKEANNRTDTKKIHIGFYRAAAIGDILIAINAIYAIKAIYAPPPIHLVVYTNLYGKDLFSGLDIDEIVVMDNMSAEQIRAHINAQCFNYFIMTQPNRWRCKIVGNTNAKNIISFIASGSWFRLNFHNIFISKSFSKIPHYQRLLRLVREINPRIYDERIKSIDFSNAKLKPKAHNIKNAKDFLAQIPQKTKIMLNPFVRSTFNNLTFEGWIELTKILSAKYLDFGFVINASFNGGREIPHIADNVYLFINNDDLFNLVALLENMDLLIAPSTGTMHFANNLNIPSIGLYSKTDCALWVGENMDKNRLVLLNKTTKEITPKEEEQIIQEVCKKVEEFFANR</sequence>
<evidence type="ECO:0000256" key="2">
    <source>
        <dbReference type="ARBA" id="ARBA00022679"/>
    </source>
</evidence>
<dbReference type="SUPFAM" id="SSF53756">
    <property type="entry name" value="UDP-Glycosyltransferase/glycogen phosphorylase"/>
    <property type="match status" value="1"/>
</dbReference>
<evidence type="ECO:0000313" key="4">
    <source>
        <dbReference type="EMBL" id="SQB99656.1"/>
    </source>
</evidence>
<dbReference type="AlphaFoldDB" id="A0A2X3BK13"/>
<dbReference type="Gene3D" id="3.40.50.2000">
    <property type="entry name" value="Glycogen Phosphorylase B"/>
    <property type="match status" value="2"/>
</dbReference>
<protein>
    <submittedName>
        <fullName evidence="4">Lipopolysaccharide heptosyltransferase I</fullName>
    </submittedName>
</protein>
<keyword evidence="3" id="KW-0472">Membrane</keyword>
<dbReference type="PANTHER" id="PTHR30160:SF15">
    <property type="entry name" value="GLYCOSYLTRANSFERASE HI_0523-RELATED"/>
    <property type="match status" value="1"/>
</dbReference>
<evidence type="ECO:0000313" key="5">
    <source>
        <dbReference type="Proteomes" id="UP000250166"/>
    </source>
</evidence>
<dbReference type="Pfam" id="PF01075">
    <property type="entry name" value="Glyco_transf_9"/>
    <property type="match status" value="1"/>
</dbReference>
<evidence type="ECO:0000256" key="1">
    <source>
        <dbReference type="ARBA" id="ARBA00022676"/>
    </source>
</evidence>
<keyword evidence="1" id="KW-0328">Glycosyltransferase</keyword>
<reference evidence="4 5" key="1">
    <citation type="submission" date="2018-06" db="EMBL/GenBank/DDBJ databases">
        <authorList>
            <consortium name="Pathogen Informatics"/>
            <person name="Doyle S."/>
        </authorList>
    </citation>
    <scope>NUCLEOTIDE SEQUENCE [LARGE SCALE GENOMIC DNA]</scope>
    <source>
        <strain evidence="4 5">NCTC13102</strain>
    </source>
</reference>
<dbReference type="GO" id="GO:0009244">
    <property type="term" value="P:lipopolysaccharide core region biosynthetic process"/>
    <property type="evidence" value="ECO:0007669"/>
    <property type="project" value="TreeGrafter"/>
</dbReference>